<evidence type="ECO:0000313" key="2">
    <source>
        <dbReference type="Proteomes" id="UP000253945"/>
    </source>
</evidence>
<accession>A0A369ZV51</accession>
<dbReference type="EMBL" id="QEQF01000001">
    <property type="protein sequence ID" value="RDF12011.1"/>
    <property type="molecule type" value="Genomic_DNA"/>
</dbReference>
<proteinExistence type="predicted"/>
<dbReference type="NCBIfam" id="NF038363">
    <property type="entry name" value="SecM_small"/>
    <property type="match status" value="1"/>
</dbReference>
<dbReference type="STRING" id="736.B0184_01165"/>
<sequence length="104" mass="11616">MSLFNHFHRKPLLSQFLLGILAIFSLPEIQPIPESEQTILNQPLVQAITAEAEQEQHLFLAESKPENVASEVQAVEITPFFAKAFHFDGDLNHPIRAGPALFIA</sequence>
<name>A0A369ZV51_9PAST</name>
<gene>
    <name evidence="1" type="ORF">DPV92_02250</name>
</gene>
<dbReference type="RefSeq" id="WP_005708569.1">
    <property type="nucleotide sequence ID" value="NZ_MUXX01000002.1"/>
</dbReference>
<protein>
    <submittedName>
        <fullName evidence="1">DUF2547 family protein</fullName>
    </submittedName>
</protein>
<evidence type="ECO:0000313" key="1">
    <source>
        <dbReference type="EMBL" id="RDF12011.1"/>
    </source>
</evidence>
<dbReference type="AlphaFoldDB" id="A0A369ZV51"/>
<organism evidence="1 2">
    <name type="scientific">Haemophilus paraphrohaemolyticus</name>
    <dbReference type="NCBI Taxonomy" id="736"/>
    <lineage>
        <taxon>Bacteria</taxon>
        <taxon>Pseudomonadati</taxon>
        <taxon>Pseudomonadota</taxon>
        <taxon>Gammaproteobacteria</taxon>
        <taxon>Pasteurellales</taxon>
        <taxon>Pasteurellaceae</taxon>
        <taxon>Haemophilus</taxon>
    </lineage>
</organism>
<comment type="caution">
    <text evidence="1">The sequence shown here is derived from an EMBL/GenBank/DDBJ whole genome shotgun (WGS) entry which is preliminary data.</text>
</comment>
<keyword evidence="2" id="KW-1185">Reference proteome</keyword>
<dbReference type="Pfam" id="PF10818">
    <property type="entry name" value="SecM_small"/>
    <property type="match status" value="1"/>
</dbReference>
<dbReference type="InterPro" id="IPR020508">
    <property type="entry name" value="SecM_small"/>
</dbReference>
<reference evidence="1 2" key="1">
    <citation type="submission" date="2018-05" db="EMBL/GenBank/DDBJ databases">
        <title>Draft Genome Sequences for a Diverse set of 7 Haemophilus Species.</title>
        <authorList>
            <person name="Nichols M."/>
            <person name="Topaz N."/>
            <person name="Wang X."/>
            <person name="Wang X."/>
            <person name="Boxrud D."/>
        </authorList>
    </citation>
    <scope>NUCLEOTIDE SEQUENCE [LARGE SCALE GENOMIC DNA]</scope>
    <source>
        <strain evidence="1 2">C2014016342</strain>
    </source>
</reference>
<dbReference type="Proteomes" id="UP000253945">
    <property type="component" value="Unassembled WGS sequence"/>
</dbReference>